<dbReference type="PROSITE" id="PS00061">
    <property type="entry name" value="ADH_SHORT"/>
    <property type="match status" value="1"/>
</dbReference>
<evidence type="ECO:0000256" key="3">
    <source>
        <dbReference type="RuleBase" id="RU000363"/>
    </source>
</evidence>
<evidence type="ECO:0000313" key="6">
    <source>
        <dbReference type="Proteomes" id="UP000382040"/>
    </source>
</evidence>
<dbReference type="CDD" id="cd05233">
    <property type="entry name" value="SDR_c"/>
    <property type="match status" value="1"/>
</dbReference>
<evidence type="ECO:0000313" key="5">
    <source>
        <dbReference type="EMBL" id="VVE90528.1"/>
    </source>
</evidence>
<dbReference type="InterPro" id="IPR057326">
    <property type="entry name" value="KR_dom"/>
</dbReference>
<dbReference type="PRINTS" id="PR00080">
    <property type="entry name" value="SDRFAMILY"/>
</dbReference>
<gene>
    <name evidence="5" type="ORF">PBR20603_04513</name>
</gene>
<dbReference type="GO" id="GO:0016616">
    <property type="term" value="F:oxidoreductase activity, acting on the CH-OH group of donors, NAD or NADP as acceptor"/>
    <property type="evidence" value="ECO:0007669"/>
    <property type="project" value="UniProtKB-ARBA"/>
</dbReference>
<dbReference type="InterPro" id="IPR002347">
    <property type="entry name" value="SDR_fam"/>
</dbReference>
<dbReference type="SUPFAM" id="SSF51735">
    <property type="entry name" value="NAD(P)-binding Rossmann-fold domains"/>
    <property type="match status" value="1"/>
</dbReference>
<dbReference type="Gene3D" id="3.40.50.720">
    <property type="entry name" value="NAD(P)-binding Rossmann-like Domain"/>
    <property type="match status" value="1"/>
</dbReference>
<evidence type="ECO:0000259" key="4">
    <source>
        <dbReference type="SMART" id="SM00822"/>
    </source>
</evidence>
<dbReference type="FunFam" id="3.40.50.720:FF:000047">
    <property type="entry name" value="NADP-dependent L-serine/L-allo-threonine dehydrogenase"/>
    <property type="match status" value="1"/>
</dbReference>
<comment type="similarity">
    <text evidence="1 3">Belongs to the short-chain dehydrogenases/reductases (SDR) family.</text>
</comment>
<dbReference type="AlphaFoldDB" id="A0A5E5BYH4"/>
<dbReference type="PANTHER" id="PTHR43115:SF4">
    <property type="entry name" value="DEHYDROGENASE_REDUCTASE SDR FAMILY MEMBER 11"/>
    <property type="match status" value="1"/>
</dbReference>
<dbReference type="InterPro" id="IPR036291">
    <property type="entry name" value="NAD(P)-bd_dom_sf"/>
</dbReference>
<keyword evidence="6" id="KW-1185">Reference proteome</keyword>
<organism evidence="5 6">
    <name type="scientific">Pandoraea bronchicola</name>
    <dbReference type="NCBI Taxonomy" id="2508287"/>
    <lineage>
        <taxon>Bacteria</taxon>
        <taxon>Pseudomonadati</taxon>
        <taxon>Pseudomonadota</taxon>
        <taxon>Betaproteobacteria</taxon>
        <taxon>Burkholderiales</taxon>
        <taxon>Burkholderiaceae</taxon>
        <taxon>Pandoraea</taxon>
    </lineage>
</organism>
<sequence>MKEAHKPLVVITGASSGIGLATARRLSQRGHALLLLARRLEPMLALELPNALALPVDVTDRDALTDAVKDAEQRFGPVDAMVNNAGLMLLGEIARQDPTEWDRMLDVNVRGLLNGVLAVAKGMVERKHGTIINVSSIAGRKSFPGHVAYVGTKFAVTGLSENLREELSQHDVRVITIEPGAVETELLGHTTDESIKAGYRDWKAQMGGKVLSAEDVANAIDFAYSRPHGVCIREIVMAATRQQA</sequence>
<accession>A0A5E5BYH4</accession>
<dbReference type="Pfam" id="PF00106">
    <property type="entry name" value="adh_short"/>
    <property type="match status" value="1"/>
</dbReference>
<proteinExistence type="inferred from homology"/>
<dbReference type="SMART" id="SM00822">
    <property type="entry name" value="PKS_KR"/>
    <property type="match status" value="1"/>
</dbReference>
<name>A0A5E5BYH4_9BURK</name>
<feature type="domain" description="Ketoreductase" evidence="4">
    <location>
        <begin position="7"/>
        <end position="190"/>
    </location>
</feature>
<protein>
    <submittedName>
        <fullName evidence="5">Oxidoreductase</fullName>
    </submittedName>
</protein>
<dbReference type="OrthoDB" id="9810734at2"/>
<dbReference type="PRINTS" id="PR00081">
    <property type="entry name" value="GDHRDH"/>
</dbReference>
<dbReference type="Proteomes" id="UP000382040">
    <property type="component" value="Unassembled WGS sequence"/>
</dbReference>
<dbReference type="InterPro" id="IPR020904">
    <property type="entry name" value="Sc_DH/Rdtase_CS"/>
</dbReference>
<reference evidence="5 6" key="1">
    <citation type="submission" date="2019-08" db="EMBL/GenBank/DDBJ databases">
        <authorList>
            <person name="Peeters C."/>
        </authorList>
    </citation>
    <scope>NUCLEOTIDE SEQUENCE [LARGE SCALE GENOMIC DNA]</scope>
    <source>
        <strain evidence="5 6">LMG 20603</strain>
    </source>
</reference>
<dbReference type="PANTHER" id="PTHR43115">
    <property type="entry name" value="DEHYDROGENASE/REDUCTASE SDR FAMILY MEMBER 11"/>
    <property type="match status" value="1"/>
</dbReference>
<keyword evidence="2" id="KW-0560">Oxidoreductase</keyword>
<dbReference type="RefSeq" id="WP_150561658.1">
    <property type="nucleotide sequence ID" value="NZ_CABPST010000016.1"/>
</dbReference>
<evidence type="ECO:0000256" key="2">
    <source>
        <dbReference type="ARBA" id="ARBA00023002"/>
    </source>
</evidence>
<evidence type="ECO:0000256" key="1">
    <source>
        <dbReference type="ARBA" id="ARBA00006484"/>
    </source>
</evidence>
<dbReference type="EMBL" id="CABPST010000016">
    <property type="protein sequence ID" value="VVE90528.1"/>
    <property type="molecule type" value="Genomic_DNA"/>
</dbReference>